<dbReference type="KEGG" id="cted:CTEST_06125"/>
<dbReference type="EMBL" id="CP011545">
    <property type="protein sequence ID" value="AKK08667.1"/>
    <property type="molecule type" value="Genomic_DNA"/>
</dbReference>
<dbReference type="Proteomes" id="UP000035540">
    <property type="component" value="Chromosome"/>
</dbReference>
<name>A0A0G3HBZ1_9CORY</name>
<sequence>MGLSEELGDRLYRWSRLWRENFLGREDRPDGKLRWRPGFNIREWIDEGLWIEKALISELPEYDIDFLWRHWVPGYFSGDN</sequence>
<evidence type="ECO:0000313" key="1">
    <source>
        <dbReference type="EMBL" id="AKK08667.1"/>
    </source>
</evidence>
<dbReference type="AlphaFoldDB" id="A0A0G3HBZ1"/>
<organism evidence="1 2">
    <name type="scientific">Corynebacterium testudinoris</name>
    <dbReference type="NCBI Taxonomy" id="136857"/>
    <lineage>
        <taxon>Bacteria</taxon>
        <taxon>Bacillati</taxon>
        <taxon>Actinomycetota</taxon>
        <taxon>Actinomycetes</taxon>
        <taxon>Mycobacteriales</taxon>
        <taxon>Corynebacteriaceae</taxon>
        <taxon>Corynebacterium</taxon>
    </lineage>
</organism>
<gene>
    <name evidence="1" type="ORF">CTEST_06125</name>
</gene>
<dbReference type="PATRIC" id="fig|136857.5.peg.1219"/>
<accession>A0A0G3HBZ1</accession>
<proteinExistence type="predicted"/>
<keyword evidence="2" id="KW-1185">Reference proteome</keyword>
<protein>
    <submittedName>
        <fullName evidence="1">Uncharacterized protein</fullName>
    </submittedName>
</protein>
<reference evidence="1 2" key="1">
    <citation type="journal article" date="2015" name="Genome Announc.">
        <title>Complete Genome Sequence of the Type Strain Corynebacterium testudinoris DSM 44614, Recovered from Necrotic Lesions in the Mouth of a Tortoise.</title>
        <authorList>
            <person name="Ruckert C."/>
            <person name="Kriete M."/>
            <person name="Jaenicke S."/>
            <person name="Winkler A."/>
            <person name="Tauch A."/>
        </authorList>
    </citation>
    <scope>NUCLEOTIDE SEQUENCE [LARGE SCALE GENOMIC DNA]</scope>
    <source>
        <strain evidence="1 2">DSM 44614</strain>
    </source>
</reference>
<reference evidence="2" key="2">
    <citation type="submission" date="2015-05" db="EMBL/GenBank/DDBJ databases">
        <title>Complete genome sequence of Corynebacterium testudinoris DSM 44614, recovered from necrotic lesions in the mouth of a tortoise.</title>
        <authorList>
            <person name="Ruckert C."/>
            <person name="Albersmeier A."/>
            <person name="Winkler A."/>
            <person name="Tauch A."/>
        </authorList>
    </citation>
    <scope>NUCLEOTIDE SEQUENCE [LARGE SCALE GENOMIC DNA]</scope>
    <source>
        <strain evidence="2">DSM 44614</strain>
    </source>
</reference>
<evidence type="ECO:0000313" key="2">
    <source>
        <dbReference type="Proteomes" id="UP000035540"/>
    </source>
</evidence>